<name>A0A915JJY8_ROMCU</name>
<proteinExistence type="predicted"/>
<evidence type="ECO:0000313" key="2">
    <source>
        <dbReference type="WBParaSite" id="nRc.2.0.1.t26475-RA"/>
    </source>
</evidence>
<keyword evidence="1" id="KW-1185">Reference proteome</keyword>
<reference evidence="2" key="1">
    <citation type="submission" date="2022-11" db="UniProtKB">
        <authorList>
            <consortium name="WormBaseParasite"/>
        </authorList>
    </citation>
    <scope>IDENTIFICATION</scope>
</reference>
<dbReference type="AlphaFoldDB" id="A0A915JJY8"/>
<accession>A0A915JJY8</accession>
<evidence type="ECO:0000313" key="1">
    <source>
        <dbReference type="Proteomes" id="UP000887565"/>
    </source>
</evidence>
<dbReference type="WBParaSite" id="nRc.2.0.1.t26475-RA">
    <property type="protein sequence ID" value="nRc.2.0.1.t26475-RA"/>
    <property type="gene ID" value="nRc.2.0.1.g26475"/>
</dbReference>
<sequence>MLNAVKQSSLMYDIAVDVLTIAARSAASERVFSRANTLNTYALDNKTRFSTENFFDSVKMENYFIESLLQDGPITPTVLLNEHFNDHVHLNNL</sequence>
<dbReference type="Proteomes" id="UP000887565">
    <property type="component" value="Unplaced"/>
</dbReference>
<protein>
    <submittedName>
        <fullName evidence="2">HAT C-terminal dimerisation domain-containing protein</fullName>
    </submittedName>
</protein>
<organism evidence="1 2">
    <name type="scientific">Romanomermis culicivorax</name>
    <name type="common">Nematode worm</name>
    <dbReference type="NCBI Taxonomy" id="13658"/>
    <lineage>
        <taxon>Eukaryota</taxon>
        <taxon>Metazoa</taxon>
        <taxon>Ecdysozoa</taxon>
        <taxon>Nematoda</taxon>
        <taxon>Enoplea</taxon>
        <taxon>Dorylaimia</taxon>
        <taxon>Mermithida</taxon>
        <taxon>Mermithoidea</taxon>
        <taxon>Mermithidae</taxon>
        <taxon>Romanomermis</taxon>
    </lineage>
</organism>